<evidence type="ECO:0000256" key="7">
    <source>
        <dbReference type="SAM" id="Phobius"/>
    </source>
</evidence>
<feature type="region of interest" description="Disordered" evidence="6">
    <location>
        <begin position="289"/>
        <end position="318"/>
    </location>
</feature>
<dbReference type="SUPFAM" id="SSF82689">
    <property type="entry name" value="Mechanosensitive channel protein MscS (YggB), C-terminal domain"/>
    <property type="match status" value="1"/>
</dbReference>
<keyword evidence="10" id="KW-1185">Reference proteome</keyword>
<dbReference type="Gene3D" id="2.30.30.60">
    <property type="match status" value="1"/>
</dbReference>
<evidence type="ECO:0000256" key="6">
    <source>
        <dbReference type="SAM" id="MobiDB-lite"/>
    </source>
</evidence>
<keyword evidence="5 7" id="KW-0472">Membrane</keyword>
<dbReference type="InterPro" id="IPR010920">
    <property type="entry name" value="LSM_dom_sf"/>
</dbReference>
<evidence type="ECO:0000256" key="2">
    <source>
        <dbReference type="ARBA" id="ARBA00022475"/>
    </source>
</evidence>
<name>A0A1M6WFZ9_9BACT</name>
<evidence type="ECO:0000256" key="1">
    <source>
        <dbReference type="ARBA" id="ARBA00004651"/>
    </source>
</evidence>
<feature type="compositionally biased region" description="Basic and acidic residues" evidence="6">
    <location>
        <begin position="301"/>
        <end position="318"/>
    </location>
</feature>
<dbReference type="AlphaFoldDB" id="A0A1M6WFZ9"/>
<dbReference type="PANTHER" id="PTHR30566">
    <property type="entry name" value="YNAI-RELATED MECHANOSENSITIVE ION CHANNEL"/>
    <property type="match status" value="1"/>
</dbReference>
<feature type="transmembrane region" description="Helical" evidence="7">
    <location>
        <begin position="54"/>
        <end position="71"/>
    </location>
</feature>
<dbReference type="InterPro" id="IPR006685">
    <property type="entry name" value="MscS_channel_2nd"/>
</dbReference>
<keyword evidence="4 7" id="KW-1133">Transmembrane helix</keyword>
<dbReference type="Gene3D" id="3.30.70.100">
    <property type="match status" value="1"/>
</dbReference>
<evidence type="ECO:0000256" key="5">
    <source>
        <dbReference type="ARBA" id="ARBA00023136"/>
    </source>
</evidence>
<keyword evidence="2" id="KW-1003">Cell membrane</keyword>
<accession>A0A1M6WFZ9</accession>
<dbReference type="Proteomes" id="UP000185812">
    <property type="component" value="Unassembled WGS sequence"/>
</dbReference>
<dbReference type="OrthoDB" id="9809206at2"/>
<dbReference type="STRING" id="633813.SAMN04488087_2310"/>
<comment type="subcellular location">
    <subcellularLocation>
        <location evidence="1">Cell membrane</location>
        <topology evidence="1">Multi-pass membrane protein</topology>
    </subcellularLocation>
</comment>
<evidence type="ECO:0000313" key="9">
    <source>
        <dbReference type="EMBL" id="SHK92455.1"/>
    </source>
</evidence>
<evidence type="ECO:0000313" key="10">
    <source>
        <dbReference type="Proteomes" id="UP000185812"/>
    </source>
</evidence>
<dbReference type="PANTHER" id="PTHR30566:SF5">
    <property type="entry name" value="MECHANOSENSITIVE ION CHANNEL PROTEIN 1, MITOCHONDRIAL-RELATED"/>
    <property type="match status" value="1"/>
</dbReference>
<dbReference type="GO" id="GO:0005886">
    <property type="term" value="C:plasma membrane"/>
    <property type="evidence" value="ECO:0007669"/>
    <property type="project" value="UniProtKB-SubCell"/>
</dbReference>
<evidence type="ECO:0000256" key="4">
    <source>
        <dbReference type="ARBA" id="ARBA00022989"/>
    </source>
</evidence>
<gene>
    <name evidence="9" type="ORF">SAMN04488087_2310</name>
</gene>
<protein>
    <submittedName>
        <fullName evidence="9">Small-conductance mechanosensitive channel</fullName>
    </submittedName>
</protein>
<organism evidence="9 10">
    <name type="scientific">Rhodothermus profundi</name>
    <dbReference type="NCBI Taxonomy" id="633813"/>
    <lineage>
        <taxon>Bacteria</taxon>
        <taxon>Pseudomonadati</taxon>
        <taxon>Rhodothermota</taxon>
        <taxon>Rhodothermia</taxon>
        <taxon>Rhodothermales</taxon>
        <taxon>Rhodothermaceae</taxon>
        <taxon>Rhodothermus</taxon>
    </lineage>
</organism>
<dbReference type="GO" id="GO:0008381">
    <property type="term" value="F:mechanosensitive monoatomic ion channel activity"/>
    <property type="evidence" value="ECO:0007669"/>
    <property type="project" value="UniProtKB-ARBA"/>
</dbReference>
<dbReference type="EMBL" id="FRAU01000008">
    <property type="protein sequence ID" value="SHK92455.1"/>
    <property type="molecule type" value="Genomic_DNA"/>
</dbReference>
<dbReference type="InterPro" id="IPR011066">
    <property type="entry name" value="MscS_channel_C_sf"/>
</dbReference>
<feature type="transmembrane region" description="Helical" evidence="7">
    <location>
        <begin position="12"/>
        <end position="34"/>
    </location>
</feature>
<dbReference type="Pfam" id="PF00924">
    <property type="entry name" value="MS_channel_2nd"/>
    <property type="match status" value="1"/>
</dbReference>
<dbReference type="SUPFAM" id="SSF50182">
    <property type="entry name" value="Sm-like ribonucleoproteins"/>
    <property type="match status" value="1"/>
</dbReference>
<keyword evidence="3 7" id="KW-0812">Transmembrane</keyword>
<evidence type="ECO:0000259" key="8">
    <source>
        <dbReference type="Pfam" id="PF00924"/>
    </source>
</evidence>
<sequence length="318" mass="36308">MSELFSIQEQDLFYRLALAIAGLLVVFVLVRVTIRLLTRRIDDPDRVYRISRQIRRTGVVVMIGLLLVIFSPRPAELVAILTVVGAGLAIALRETLLSVAGWLRIVLMHPYQRGDRIEINGVRGDVIDIRVMRTTLMEIGGWVEADQSTGRLVHIPNAWVFLYPVYNYTQGFRFIWNELSVTVTFRSDWQAARDIMESLARESTAIIERQVAEEIRQMSREFLVHYSILTPFVYVRIVENGIRLTLRYLCEVRKRRGTEHALTVSILEAFRQHGGIELAYPAMQVALPDTPQFGSLPPPNRTDHDAPGTRPPDRPHSP</sequence>
<dbReference type="RefSeq" id="WP_072716123.1">
    <property type="nucleotide sequence ID" value="NZ_FRAU01000008.1"/>
</dbReference>
<evidence type="ECO:0000256" key="3">
    <source>
        <dbReference type="ARBA" id="ARBA00022692"/>
    </source>
</evidence>
<dbReference type="InterPro" id="IPR023408">
    <property type="entry name" value="MscS_beta-dom_sf"/>
</dbReference>
<reference evidence="10" key="1">
    <citation type="submission" date="2016-11" db="EMBL/GenBank/DDBJ databases">
        <authorList>
            <person name="Varghese N."/>
            <person name="Submissions S."/>
        </authorList>
    </citation>
    <scope>NUCLEOTIDE SEQUENCE [LARGE SCALE GENOMIC DNA]</scope>
    <source>
        <strain evidence="10">DSM 22212</strain>
    </source>
</reference>
<feature type="domain" description="Mechanosensitive ion channel MscS" evidence="8">
    <location>
        <begin position="95"/>
        <end position="169"/>
    </location>
</feature>
<proteinExistence type="predicted"/>